<sequence length="188" mass="21080">MIDARHGGVGAEIQVMESYEIEINGKVDRAPIRVPSVLVGLERNMFFDVVEIASCAPLFINDNDQRWNPDAIVFNSWQHYGCPNYWMLHFFKDSSGATLHPSTIQLPNYDQLVVNFGRKDVSLNIYVTGLETDIQTFGSIKTVLMSGWLRDENSFQQPDKVVPAASPITNAGKQISILVDERHVVVAN</sequence>
<dbReference type="PANTHER" id="PTHR31776:SF0">
    <property type="entry name" value="ALPHA-L-ARABINOFURANOSIDASE 1"/>
    <property type="match status" value="1"/>
</dbReference>
<reference evidence="3" key="2">
    <citation type="submission" date="2019-07" db="EMBL/GenBank/DDBJ databases">
        <authorList>
            <person name="Seetharam A."/>
            <person name="Woodhouse M."/>
            <person name="Cannon E."/>
        </authorList>
    </citation>
    <scope>NUCLEOTIDE SEQUENCE [LARGE SCALE GENOMIC DNA]</scope>
    <source>
        <strain evidence="3">cv. B73</strain>
    </source>
</reference>
<evidence type="ECO:0000256" key="1">
    <source>
        <dbReference type="ARBA" id="ARBA00023180"/>
    </source>
</evidence>
<dbReference type="SMART" id="SM00813">
    <property type="entry name" value="Alpha-L-AF_C"/>
    <property type="match status" value="1"/>
</dbReference>
<dbReference type="Pfam" id="PF06964">
    <property type="entry name" value="Alpha-L-AF_C"/>
    <property type="match status" value="1"/>
</dbReference>
<evidence type="ECO:0000259" key="2">
    <source>
        <dbReference type="SMART" id="SM00813"/>
    </source>
</evidence>
<organism evidence="3 4">
    <name type="scientific">Zea mays</name>
    <name type="common">Maize</name>
    <dbReference type="NCBI Taxonomy" id="4577"/>
    <lineage>
        <taxon>Eukaryota</taxon>
        <taxon>Viridiplantae</taxon>
        <taxon>Streptophyta</taxon>
        <taxon>Embryophyta</taxon>
        <taxon>Tracheophyta</taxon>
        <taxon>Spermatophyta</taxon>
        <taxon>Magnoliopsida</taxon>
        <taxon>Liliopsida</taxon>
        <taxon>Poales</taxon>
        <taxon>Poaceae</taxon>
        <taxon>PACMAD clade</taxon>
        <taxon>Panicoideae</taxon>
        <taxon>Andropogonodae</taxon>
        <taxon>Andropogoneae</taxon>
        <taxon>Tripsacinae</taxon>
        <taxon>Zea</taxon>
    </lineage>
</organism>
<dbReference type="AlphaFoldDB" id="A0A804MVX8"/>
<evidence type="ECO:0000313" key="4">
    <source>
        <dbReference type="Proteomes" id="UP000007305"/>
    </source>
</evidence>
<evidence type="ECO:0000313" key="3">
    <source>
        <dbReference type="EnsemblPlants" id="Zm00001eb115670_P001"/>
    </source>
</evidence>
<dbReference type="Proteomes" id="UP000007305">
    <property type="component" value="Chromosome 2"/>
</dbReference>
<dbReference type="GO" id="GO:0046373">
    <property type="term" value="P:L-arabinose metabolic process"/>
    <property type="evidence" value="ECO:0007669"/>
    <property type="project" value="InterPro"/>
</dbReference>
<dbReference type="PANTHER" id="PTHR31776">
    <property type="entry name" value="ALPHA-L-ARABINOFURANOSIDASE 1"/>
    <property type="match status" value="1"/>
</dbReference>
<dbReference type="GO" id="GO:0016787">
    <property type="term" value="F:hydrolase activity"/>
    <property type="evidence" value="ECO:0000318"/>
    <property type="project" value="GO_Central"/>
</dbReference>
<dbReference type="InParanoid" id="A0A804MVX8"/>
<accession>A0A804MVX8</accession>
<reference evidence="4" key="1">
    <citation type="submission" date="2015-12" db="EMBL/GenBank/DDBJ databases">
        <title>Update maize B73 reference genome by single molecule sequencing technologies.</title>
        <authorList>
            <consortium name="Maize Genome Sequencing Project"/>
            <person name="Ware D."/>
        </authorList>
    </citation>
    <scope>NUCLEOTIDE SEQUENCE [LARGE SCALE GENOMIC DNA]</scope>
    <source>
        <strain evidence="4">cv. B73</strain>
    </source>
</reference>
<name>A0A804MVX8_MAIZE</name>
<dbReference type="InterPro" id="IPR010720">
    <property type="entry name" value="Alpha-L-AF_C"/>
</dbReference>
<feature type="domain" description="Alpha-L-arabinofuranosidase C-terminal" evidence="2">
    <location>
        <begin position="23"/>
        <end position="176"/>
    </location>
</feature>
<dbReference type="EnsemblPlants" id="Zm00001eb115670_T001">
    <property type="protein sequence ID" value="Zm00001eb115670_P001"/>
    <property type="gene ID" value="Zm00001eb115670"/>
</dbReference>
<keyword evidence="4" id="KW-1185">Reference proteome</keyword>
<dbReference type="GO" id="GO:0046556">
    <property type="term" value="F:alpha-L-arabinofuranosidase activity"/>
    <property type="evidence" value="ECO:0007669"/>
    <property type="project" value="InterPro"/>
</dbReference>
<reference evidence="3" key="3">
    <citation type="submission" date="2021-05" db="UniProtKB">
        <authorList>
            <consortium name="EnsemblPlants"/>
        </authorList>
    </citation>
    <scope>IDENTIFICATION</scope>
    <source>
        <strain evidence="3">cv. B73</strain>
    </source>
</reference>
<protein>
    <recommendedName>
        <fullName evidence="2">Alpha-L-arabinofuranosidase C-terminal domain-containing protein</fullName>
    </recommendedName>
</protein>
<dbReference type="InterPro" id="IPR051563">
    <property type="entry name" value="Glycosyl_Hydrolase_51"/>
</dbReference>
<dbReference type="Gramene" id="Zm00001eb115670_T001">
    <property type="protein sequence ID" value="Zm00001eb115670_P001"/>
    <property type="gene ID" value="Zm00001eb115670"/>
</dbReference>
<proteinExistence type="predicted"/>
<keyword evidence="1" id="KW-0325">Glycoprotein</keyword>